<gene>
    <name evidence="5 7 8" type="ORF">SRAE_1000212500</name>
</gene>
<evidence type="ECO:0000259" key="4">
    <source>
        <dbReference type="PROSITE" id="PS50102"/>
    </source>
</evidence>
<dbReference type="RefSeq" id="XP_024503069.1">
    <property type="nucleotide sequence ID" value="XM_024649165.1"/>
</dbReference>
<dbReference type="WormBase" id="SRAE_1000212500">
    <property type="protein sequence ID" value="SRP09476"/>
    <property type="gene ID" value="WBGene00258738"/>
</dbReference>
<feature type="region of interest" description="Disordered" evidence="3">
    <location>
        <begin position="15"/>
        <end position="105"/>
    </location>
</feature>
<protein>
    <submittedName>
        <fullName evidence="5 7">Transformer-2 sex-determining protein</fullName>
    </submittedName>
</protein>
<dbReference type="SMART" id="SM00360">
    <property type="entry name" value="RRM"/>
    <property type="match status" value="1"/>
</dbReference>
<dbReference type="InterPro" id="IPR035979">
    <property type="entry name" value="RBD_domain_sf"/>
</dbReference>
<evidence type="ECO:0000256" key="2">
    <source>
        <dbReference type="PROSITE-ProRule" id="PRU00176"/>
    </source>
</evidence>
<feature type="domain" description="RRM" evidence="4">
    <location>
        <begin position="107"/>
        <end position="185"/>
    </location>
</feature>
<dbReference type="EMBL" id="LN609528">
    <property type="protein sequence ID" value="CEF63868.1"/>
    <property type="molecule type" value="Genomic_DNA"/>
</dbReference>
<dbReference type="CDD" id="cd12363">
    <property type="entry name" value="RRM_TRA2"/>
    <property type="match status" value="1"/>
</dbReference>
<name>A0A090L6W8_STRRB</name>
<dbReference type="STRING" id="34506.A0A090L6W8"/>
<dbReference type="InterPro" id="IPR012677">
    <property type="entry name" value="Nucleotide-bd_a/b_plait_sf"/>
</dbReference>
<evidence type="ECO:0000256" key="3">
    <source>
        <dbReference type="SAM" id="MobiDB-lite"/>
    </source>
</evidence>
<evidence type="ECO:0000313" key="6">
    <source>
        <dbReference type="Proteomes" id="UP000035682"/>
    </source>
</evidence>
<dbReference type="Proteomes" id="UP000035682">
    <property type="component" value="Unplaced"/>
</dbReference>
<dbReference type="WBParaSite" id="SRAE_1000212500.1">
    <property type="protein sequence ID" value="SRAE_1000212500.1"/>
    <property type="gene ID" value="WBGene00258738"/>
</dbReference>
<feature type="compositionally biased region" description="Basic and acidic residues" evidence="3">
    <location>
        <begin position="226"/>
        <end position="279"/>
    </location>
</feature>
<evidence type="ECO:0000256" key="1">
    <source>
        <dbReference type="ARBA" id="ARBA00022884"/>
    </source>
</evidence>
<evidence type="ECO:0000313" key="7">
    <source>
        <dbReference type="WBParaSite" id="SRAE_1000212500.1"/>
    </source>
</evidence>
<dbReference type="GeneID" id="36376233"/>
<feature type="compositionally biased region" description="Basic and acidic residues" evidence="3">
    <location>
        <begin position="60"/>
        <end position="71"/>
    </location>
</feature>
<dbReference type="OrthoDB" id="439808at2759"/>
<evidence type="ECO:0000313" key="5">
    <source>
        <dbReference type="EMBL" id="CEF63868.1"/>
    </source>
</evidence>
<dbReference type="SMART" id="SM00361">
    <property type="entry name" value="RRM_1"/>
    <property type="match status" value="1"/>
</dbReference>
<dbReference type="Pfam" id="PF00076">
    <property type="entry name" value="RRM_1"/>
    <property type="match status" value="1"/>
</dbReference>
<dbReference type="GO" id="GO:0003723">
    <property type="term" value="F:RNA binding"/>
    <property type="evidence" value="ECO:0007669"/>
    <property type="project" value="UniProtKB-UniRule"/>
</dbReference>
<feature type="compositionally biased region" description="Basic and acidic residues" evidence="3">
    <location>
        <begin position="202"/>
        <end position="211"/>
    </location>
</feature>
<feature type="compositionally biased region" description="Basic residues" evidence="3">
    <location>
        <begin position="72"/>
        <end position="95"/>
    </location>
</feature>
<proteinExistence type="predicted"/>
<dbReference type="OMA" id="YMGKPSH"/>
<reference evidence="7" key="2">
    <citation type="submission" date="2020-12" db="UniProtKB">
        <authorList>
            <consortium name="WormBaseParasite"/>
        </authorList>
    </citation>
    <scope>IDENTIFICATION</scope>
</reference>
<dbReference type="InterPro" id="IPR000504">
    <property type="entry name" value="RRM_dom"/>
</dbReference>
<dbReference type="AlphaFoldDB" id="A0A090L6W8"/>
<dbReference type="InterPro" id="IPR003954">
    <property type="entry name" value="RRM_euk-type"/>
</dbReference>
<dbReference type="Gene3D" id="3.30.70.330">
    <property type="match status" value="1"/>
</dbReference>
<dbReference type="PROSITE" id="PS50102">
    <property type="entry name" value="RRM"/>
    <property type="match status" value="1"/>
</dbReference>
<dbReference type="PANTHER" id="PTHR48034">
    <property type="entry name" value="TRANSFORMER-2 SEX-DETERMINING PROTEIN-RELATED"/>
    <property type="match status" value="1"/>
</dbReference>
<feature type="region of interest" description="Disordered" evidence="3">
    <location>
        <begin position="182"/>
        <end position="279"/>
    </location>
</feature>
<keyword evidence="6" id="KW-1185">Reference proteome</keyword>
<sequence>MFAIGLEFLTMVRDRVNSEGSGGSDKDISSRRSASRSPRRSMSHSPDARSNSGSPKRNGHSPDKNRSESRSPRRRTRSKSRSRSASRSPPRKSGRGYKEREPAEPSRCIGVFGMSTRTKDEDLESVFSKFGAIEKVTVVKDSPTGCSRGYGFIYFKDIEDAIKAKNEMNGQEIDGRNVRVDYSVTKGPHDPTPGVYKGNKPSRRDYRDRRYSPRRYGGGRRSRSPRYSDRRDRYDRDYRRDDYDRYDRREDRRGRYDDDRRHRRSPRYDRDRRGSPYRR</sequence>
<accession>A0A090L6W8</accession>
<reference evidence="5 6" key="1">
    <citation type="submission" date="2014-09" db="EMBL/GenBank/DDBJ databases">
        <authorList>
            <person name="Martin A.A."/>
        </authorList>
    </citation>
    <scope>NUCLEOTIDE SEQUENCE</scope>
    <source>
        <strain evidence="6">ED321</strain>
        <strain evidence="5">ED321 Heterogonic</strain>
    </source>
</reference>
<evidence type="ECO:0000313" key="8">
    <source>
        <dbReference type="WormBase" id="SRAE_1000212500"/>
    </source>
</evidence>
<dbReference type="CTD" id="36376233"/>
<keyword evidence="1 2" id="KW-0694">RNA-binding</keyword>
<dbReference type="SUPFAM" id="SSF54928">
    <property type="entry name" value="RNA-binding domain, RBD"/>
    <property type="match status" value="1"/>
</dbReference>
<organism evidence="5">
    <name type="scientific">Strongyloides ratti</name>
    <name type="common">Parasitic roundworm</name>
    <dbReference type="NCBI Taxonomy" id="34506"/>
    <lineage>
        <taxon>Eukaryota</taxon>
        <taxon>Metazoa</taxon>
        <taxon>Ecdysozoa</taxon>
        <taxon>Nematoda</taxon>
        <taxon>Chromadorea</taxon>
        <taxon>Rhabditida</taxon>
        <taxon>Tylenchina</taxon>
        <taxon>Panagrolaimomorpha</taxon>
        <taxon>Strongyloidoidea</taxon>
        <taxon>Strongyloididae</taxon>
        <taxon>Strongyloides</taxon>
    </lineage>
</organism>
<dbReference type="InterPro" id="IPR050441">
    <property type="entry name" value="RBM"/>
</dbReference>
<feature type="compositionally biased region" description="Basic residues" evidence="3">
    <location>
        <begin position="33"/>
        <end position="42"/>
    </location>
</feature>